<organism evidence="3 4">
    <name type="scientific">Cerrena zonata</name>
    <dbReference type="NCBI Taxonomy" id="2478898"/>
    <lineage>
        <taxon>Eukaryota</taxon>
        <taxon>Fungi</taxon>
        <taxon>Dikarya</taxon>
        <taxon>Basidiomycota</taxon>
        <taxon>Agaricomycotina</taxon>
        <taxon>Agaricomycetes</taxon>
        <taxon>Polyporales</taxon>
        <taxon>Cerrenaceae</taxon>
        <taxon>Cerrena</taxon>
    </lineage>
</organism>
<feature type="region of interest" description="Disordered" evidence="1">
    <location>
        <begin position="232"/>
        <end position="251"/>
    </location>
</feature>
<feature type="compositionally biased region" description="Basic residues" evidence="1">
    <location>
        <begin position="238"/>
        <end position="248"/>
    </location>
</feature>
<feature type="region of interest" description="Disordered" evidence="1">
    <location>
        <begin position="450"/>
        <end position="491"/>
    </location>
</feature>
<dbReference type="Proteomes" id="UP001385951">
    <property type="component" value="Unassembled WGS sequence"/>
</dbReference>
<dbReference type="PANTHER" id="PTHR12461:SF100">
    <property type="entry name" value="JMJC DOMAIN-CONTAINING PROTEIN 4"/>
    <property type="match status" value="1"/>
</dbReference>
<feature type="region of interest" description="Disordered" evidence="1">
    <location>
        <begin position="296"/>
        <end position="348"/>
    </location>
</feature>
<comment type="caution">
    <text evidence="3">The sequence shown here is derived from an EMBL/GenBank/DDBJ whole genome shotgun (WGS) entry which is preliminary data.</text>
</comment>
<dbReference type="Gene3D" id="2.60.120.650">
    <property type="entry name" value="Cupin"/>
    <property type="match status" value="1"/>
</dbReference>
<gene>
    <name evidence="3" type="ORF">QCA50_019151</name>
</gene>
<dbReference type="SMART" id="SM00558">
    <property type="entry name" value="JmjC"/>
    <property type="match status" value="1"/>
</dbReference>
<keyword evidence="4" id="KW-1185">Reference proteome</keyword>
<dbReference type="EMBL" id="JASBNA010000081">
    <property type="protein sequence ID" value="KAK7677839.1"/>
    <property type="molecule type" value="Genomic_DNA"/>
</dbReference>
<evidence type="ECO:0000313" key="3">
    <source>
        <dbReference type="EMBL" id="KAK7677839.1"/>
    </source>
</evidence>
<evidence type="ECO:0000259" key="2">
    <source>
        <dbReference type="PROSITE" id="PS51184"/>
    </source>
</evidence>
<feature type="domain" description="JmjC" evidence="2">
    <location>
        <begin position="117"/>
        <end position="439"/>
    </location>
</feature>
<dbReference type="PROSITE" id="PS51184">
    <property type="entry name" value="JMJC"/>
    <property type="match status" value="1"/>
</dbReference>
<accession>A0AAW0FG00</accession>
<sequence length="491" mass="55013">MAYGTLDRLESSVKPEELFKFIAKRQPIVIKGLPNDEDFKATQWVHFEYLKSKAGDSEVLVQPIHPASRQYGSDVERISVSFRDFLASLESADGPHHYLTTQYSEQDEDEHTMLPPPANALTDDFPLVPKLMGNLSLQQVNLWVGKSKEGSTSGLHHDFHDNLYCLLQGRKRFVLYPPQELPNLYPYGTLDTIHPNGLISYKDAPVRADGLPLRLALQTRIRAIEQKLDSLPKEDVKRKGKGKGKGRGISKERKALMEMHDQALDELAQMALDGDGGFGMEDEVDDFDALMAGLDGEQDGEEAGTSGLHGDGERDEEDEDEEDEDEDEDGDQAPADEDETSSEPPSFSRIPTALVHKHLDLPTTAVAPTSPTLTDFPNLSKACSPYVVDLNAGEMLFLPASWWHEVTSFSGDGNGVHMAFNYWFYPPTSDSFEEPYEDSLVWEYLKGREREKAGESKNRQNGTEERVDGKKRKTADEPLQDSKSKKIPRKQ</sequence>
<dbReference type="InterPro" id="IPR003347">
    <property type="entry name" value="JmjC_dom"/>
</dbReference>
<proteinExistence type="predicted"/>
<feature type="compositionally biased region" description="Acidic residues" evidence="1">
    <location>
        <begin position="313"/>
        <end position="341"/>
    </location>
</feature>
<feature type="compositionally biased region" description="Basic and acidic residues" evidence="1">
    <location>
        <begin position="450"/>
        <end position="484"/>
    </location>
</feature>
<name>A0AAW0FG00_9APHY</name>
<dbReference type="Gene3D" id="2.60.120.10">
    <property type="entry name" value="Jelly Rolls"/>
    <property type="match status" value="1"/>
</dbReference>
<dbReference type="AlphaFoldDB" id="A0AAW0FG00"/>
<dbReference type="InterPro" id="IPR014710">
    <property type="entry name" value="RmlC-like_jellyroll"/>
</dbReference>
<protein>
    <recommendedName>
        <fullName evidence="2">JmjC domain-containing protein</fullName>
    </recommendedName>
</protein>
<dbReference type="PANTHER" id="PTHR12461">
    <property type="entry name" value="HYPOXIA-INDUCIBLE FACTOR 1 ALPHA INHIBITOR-RELATED"/>
    <property type="match status" value="1"/>
</dbReference>
<reference evidence="3 4" key="1">
    <citation type="submission" date="2022-09" db="EMBL/GenBank/DDBJ databases">
        <authorList>
            <person name="Palmer J.M."/>
        </authorList>
    </citation>
    <scope>NUCLEOTIDE SEQUENCE [LARGE SCALE GENOMIC DNA]</scope>
    <source>
        <strain evidence="3 4">DSM 7382</strain>
    </source>
</reference>
<dbReference type="InterPro" id="IPR041667">
    <property type="entry name" value="Cupin_8"/>
</dbReference>
<dbReference type="Pfam" id="PF13621">
    <property type="entry name" value="Cupin_8"/>
    <property type="match status" value="1"/>
</dbReference>
<dbReference type="SUPFAM" id="SSF51197">
    <property type="entry name" value="Clavaminate synthase-like"/>
    <property type="match status" value="1"/>
</dbReference>
<evidence type="ECO:0000313" key="4">
    <source>
        <dbReference type="Proteomes" id="UP001385951"/>
    </source>
</evidence>
<evidence type="ECO:0000256" key="1">
    <source>
        <dbReference type="SAM" id="MobiDB-lite"/>
    </source>
</evidence>